<keyword evidence="4" id="KW-0449">Lipoprotein</keyword>
<proteinExistence type="inferred from homology"/>
<dbReference type="GO" id="GO:0005525">
    <property type="term" value="F:GTP binding"/>
    <property type="evidence" value="ECO:0007669"/>
    <property type="project" value="UniProtKB-KW"/>
</dbReference>
<dbReference type="SUPFAM" id="SSF52540">
    <property type="entry name" value="P-loop containing nucleoside triphosphate hydrolases"/>
    <property type="match status" value="1"/>
</dbReference>
<evidence type="ECO:0000256" key="1">
    <source>
        <dbReference type="ARBA" id="ARBA00006270"/>
    </source>
</evidence>
<keyword evidence="2" id="KW-0547">Nucleotide-binding</keyword>
<dbReference type="Gene3D" id="3.40.50.300">
    <property type="entry name" value="P-loop containing nucleotide triphosphate hydrolases"/>
    <property type="match status" value="1"/>
</dbReference>
<evidence type="ECO:0000256" key="3">
    <source>
        <dbReference type="ARBA" id="ARBA00023134"/>
    </source>
</evidence>
<dbReference type="FunFam" id="3.40.50.300:FF:001447">
    <property type="entry name" value="Ras-related protein Rab-1B"/>
    <property type="match status" value="1"/>
</dbReference>
<dbReference type="Pfam" id="PF00071">
    <property type="entry name" value="Ras"/>
    <property type="match status" value="1"/>
</dbReference>
<evidence type="ECO:0000256" key="4">
    <source>
        <dbReference type="ARBA" id="ARBA00023288"/>
    </source>
</evidence>
<dbReference type="InterPro" id="IPR005225">
    <property type="entry name" value="Small_GTP-bd"/>
</dbReference>
<evidence type="ECO:0008006" key="6">
    <source>
        <dbReference type="Google" id="ProtNLM"/>
    </source>
</evidence>
<dbReference type="AlphaFoldDB" id="A0A6B2LLV3"/>
<dbReference type="PROSITE" id="PS51421">
    <property type="entry name" value="RAS"/>
    <property type="match status" value="1"/>
</dbReference>
<reference evidence="5" key="1">
    <citation type="journal article" date="2020" name="J. Eukaryot. Microbiol.">
        <title>De novo Sequencing, Assembly and Annotation of the Transcriptome for the Free-Living Testate Amoeba Arcella intermedia.</title>
        <authorList>
            <person name="Ribeiro G.M."/>
            <person name="Porfirio-Sousa A.L."/>
            <person name="Maurer-Alcala X.X."/>
            <person name="Katz L.A."/>
            <person name="Lahr D.J.G."/>
        </authorList>
    </citation>
    <scope>NUCLEOTIDE SEQUENCE</scope>
</reference>
<dbReference type="SMART" id="SM00175">
    <property type="entry name" value="RAB"/>
    <property type="match status" value="1"/>
</dbReference>
<accession>A0A6B2LLV3</accession>
<keyword evidence="3" id="KW-0342">GTP-binding</keyword>
<dbReference type="InterPro" id="IPR050305">
    <property type="entry name" value="Small_GTPase_Rab"/>
</dbReference>
<dbReference type="InterPro" id="IPR027417">
    <property type="entry name" value="P-loop_NTPase"/>
</dbReference>
<dbReference type="SMART" id="SM00173">
    <property type="entry name" value="RAS"/>
    <property type="match status" value="1"/>
</dbReference>
<evidence type="ECO:0000313" key="5">
    <source>
        <dbReference type="EMBL" id="NDV37994.1"/>
    </source>
</evidence>
<dbReference type="PROSITE" id="PS51419">
    <property type="entry name" value="RAB"/>
    <property type="match status" value="1"/>
</dbReference>
<organism evidence="5">
    <name type="scientific">Arcella intermedia</name>
    <dbReference type="NCBI Taxonomy" id="1963864"/>
    <lineage>
        <taxon>Eukaryota</taxon>
        <taxon>Amoebozoa</taxon>
        <taxon>Tubulinea</taxon>
        <taxon>Elardia</taxon>
        <taxon>Arcellinida</taxon>
        <taxon>Sphaerothecina</taxon>
        <taxon>Arcellidae</taxon>
        <taxon>Arcella</taxon>
    </lineage>
</organism>
<protein>
    <recommendedName>
        <fullName evidence="6">Ras family protein</fullName>
    </recommendedName>
</protein>
<dbReference type="CDD" id="cd00154">
    <property type="entry name" value="Rab"/>
    <property type="match status" value="1"/>
</dbReference>
<dbReference type="EMBL" id="GIBP01009025">
    <property type="protein sequence ID" value="NDV37994.1"/>
    <property type="molecule type" value="Transcribed_RNA"/>
</dbReference>
<dbReference type="InterPro" id="IPR001806">
    <property type="entry name" value="Small_GTPase"/>
</dbReference>
<sequence>MILKFVGSTSKEYKTHTTTIHLGTTSVKLIIKDMGDEEVRVHFRSLFYAGTNGVIAMYDITNRESYTNVVRLIKEIILHFEENVKIVLVGGKCDLEKERKVSTEEARKYAEEGGIEFFETSAEDGCNVKEVFSALAQTLVKKKQKEEDENE</sequence>
<dbReference type="PRINTS" id="PR00449">
    <property type="entry name" value="RASTRNSFRMNG"/>
</dbReference>
<dbReference type="PANTHER" id="PTHR47980">
    <property type="entry name" value="LD44762P"/>
    <property type="match status" value="1"/>
</dbReference>
<dbReference type="SMART" id="SM00174">
    <property type="entry name" value="RHO"/>
    <property type="match status" value="1"/>
</dbReference>
<name>A0A6B2LLV3_9EUKA</name>
<dbReference type="NCBIfam" id="TIGR00231">
    <property type="entry name" value="small_GTP"/>
    <property type="match status" value="1"/>
</dbReference>
<comment type="similarity">
    <text evidence="1">Belongs to the small GTPase superfamily. Rab family.</text>
</comment>
<dbReference type="GO" id="GO:0003924">
    <property type="term" value="F:GTPase activity"/>
    <property type="evidence" value="ECO:0007669"/>
    <property type="project" value="InterPro"/>
</dbReference>
<evidence type="ECO:0000256" key="2">
    <source>
        <dbReference type="ARBA" id="ARBA00022741"/>
    </source>
</evidence>